<dbReference type="SUPFAM" id="SSF55729">
    <property type="entry name" value="Acyl-CoA N-acyltransferases (Nat)"/>
    <property type="match status" value="1"/>
</dbReference>
<dbReference type="Proteomes" id="UP000674938">
    <property type="component" value="Unassembled WGS sequence"/>
</dbReference>
<name>A0A940SQR7_9ENTE</name>
<dbReference type="PANTHER" id="PTHR43792">
    <property type="entry name" value="GNAT FAMILY, PUTATIVE (AFU_ORTHOLOGUE AFUA_3G00765)-RELATED-RELATED"/>
    <property type="match status" value="1"/>
</dbReference>
<dbReference type="RefSeq" id="WP_209524901.1">
    <property type="nucleotide sequence ID" value="NZ_JAEEGA010000002.1"/>
</dbReference>
<organism evidence="2 3">
    <name type="scientific">Vagococcus allomyrinae</name>
    <dbReference type="NCBI Taxonomy" id="2794353"/>
    <lineage>
        <taxon>Bacteria</taxon>
        <taxon>Bacillati</taxon>
        <taxon>Bacillota</taxon>
        <taxon>Bacilli</taxon>
        <taxon>Lactobacillales</taxon>
        <taxon>Enterococcaceae</taxon>
        <taxon>Vagococcus</taxon>
    </lineage>
</organism>
<evidence type="ECO:0000313" key="3">
    <source>
        <dbReference type="Proteomes" id="UP000674938"/>
    </source>
</evidence>
<keyword evidence="3" id="KW-1185">Reference proteome</keyword>
<dbReference type="InterPro" id="IPR051531">
    <property type="entry name" value="N-acetyltransferase"/>
</dbReference>
<dbReference type="InterPro" id="IPR000182">
    <property type="entry name" value="GNAT_dom"/>
</dbReference>
<dbReference type="AlphaFoldDB" id="A0A940SQR7"/>
<evidence type="ECO:0000259" key="1">
    <source>
        <dbReference type="Pfam" id="PF13302"/>
    </source>
</evidence>
<feature type="domain" description="N-acetyltransferase" evidence="1">
    <location>
        <begin position="8"/>
        <end position="146"/>
    </location>
</feature>
<dbReference type="GO" id="GO:0016747">
    <property type="term" value="F:acyltransferase activity, transferring groups other than amino-acyl groups"/>
    <property type="evidence" value="ECO:0007669"/>
    <property type="project" value="InterPro"/>
</dbReference>
<dbReference type="EMBL" id="JAEEGA010000002">
    <property type="protein sequence ID" value="MBP1040002.1"/>
    <property type="molecule type" value="Genomic_DNA"/>
</dbReference>
<accession>A0A940SQR7</accession>
<protein>
    <submittedName>
        <fullName evidence="2">GNAT family N-acetyltransferase</fullName>
    </submittedName>
</protein>
<sequence>MFEMKTSRLIIEGPKIAEFPDYWRLLTGVPIAKRTNGGTTLTYEEAEKKYQQKCLLFQKSGNHDFSVTDFRQNQYVGYCGVDYTPELQAYELLFAFFPEGWQQGYAKEAITAVVEFSKNILQLDQLIGLISPEHHDAIAIMNELNFTCTTSQKRFGETYLSYQQVFPPQKRAPT</sequence>
<dbReference type="Gene3D" id="3.40.630.30">
    <property type="match status" value="1"/>
</dbReference>
<proteinExistence type="predicted"/>
<dbReference type="InterPro" id="IPR016181">
    <property type="entry name" value="Acyl_CoA_acyltransferase"/>
</dbReference>
<dbReference type="Pfam" id="PF13302">
    <property type="entry name" value="Acetyltransf_3"/>
    <property type="match status" value="1"/>
</dbReference>
<dbReference type="PANTHER" id="PTHR43792:SF1">
    <property type="entry name" value="N-ACETYLTRANSFERASE DOMAIN-CONTAINING PROTEIN"/>
    <property type="match status" value="1"/>
</dbReference>
<gene>
    <name evidence="2" type="ORF">I6N95_03150</name>
</gene>
<reference evidence="2" key="1">
    <citation type="submission" date="2020-12" db="EMBL/GenBank/DDBJ databases">
        <title>Vagococcus allomyrinae sp. nov. and Enterococcus lavae sp. nov., isolated from the larvae of Allomyrina dichotoma.</title>
        <authorList>
            <person name="Lee S.D."/>
        </authorList>
    </citation>
    <scope>NUCLEOTIDE SEQUENCE</scope>
    <source>
        <strain evidence="2">BWB3-3</strain>
    </source>
</reference>
<comment type="caution">
    <text evidence="2">The sequence shown here is derived from an EMBL/GenBank/DDBJ whole genome shotgun (WGS) entry which is preliminary data.</text>
</comment>
<evidence type="ECO:0000313" key="2">
    <source>
        <dbReference type="EMBL" id="MBP1040002.1"/>
    </source>
</evidence>